<feature type="region of interest" description="Disordered" evidence="1">
    <location>
        <begin position="49"/>
        <end position="90"/>
    </location>
</feature>
<reference evidence="2" key="2">
    <citation type="submission" date="2020-09" db="EMBL/GenBank/DDBJ databases">
        <authorList>
            <person name="Sun Q."/>
            <person name="Zhou Y."/>
        </authorList>
    </citation>
    <scope>NUCLEOTIDE SEQUENCE</scope>
    <source>
        <strain evidence="2">CGMCC 1.15360</strain>
    </source>
</reference>
<protein>
    <submittedName>
        <fullName evidence="2">Uncharacterized protein</fullName>
    </submittedName>
</protein>
<name>A0A916Z398_9SPHN</name>
<feature type="region of interest" description="Disordered" evidence="1">
    <location>
        <begin position="196"/>
        <end position="218"/>
    </location>
</feature>
<comment type="caution">
    <text evidence="2">The sequence shown here is derived from an EMBL/GenBank/DDBJ whole genome shotgun (WGS) entry which is preliminary data.</text>
</comment>
<dbReference type="Proteomes" id="UP000612349">
    <property type="component" value="Unassembled WGS sequence"/>
</dbReference>
<gene>
    <name evidence="2" type="ORF">GCM10010990_24510</name>
</gene>
<dbReference type="AlphaFoldDB" id="A0A916Z398"/>
<feature type="compositionally biased region" description="Acidic residues" evidence="1">
    <location>
        <begin position="209"/>
        <end position="218"/>
    </location>
</feature>
<organism evidence="2 3">
    <name type="scientific">Croceicoccus mobilis</name>
    <dbReference type="NCBI Taxonomy" id="1703339"/>
    <lineage>
        <taxon>Bacteria</taxon>
        <taxon>Pseudomonadati</taxon>
        <taxon>Pseudomonadota</taxon>
        <taxon>Alphaproteobacteria</taxon>
        <taxon>Sphingomonadales</taxon>
        <taxon>Erythrobacteraceae</taxon>
        <taxon>Croceicoccus</taxon>
    </lineage>
</organism>
<sequence length="218" mass="23781">MSTDRDDSRGEKTVMDASLREAQQLVRDAAAEEEQLSMLDPVTPDELAASAEVLGRSAGPLAVARHAREQREKRGRGRPKGTPNRRNDDFRNFLLAHGRHPALVMMEIASSQPEALMEISRNLDPEKRKMTFGEAQALRVRCAEGLLPYVESKKPVAVDMSIDGDFVLAVPGLNVNPQDEGGLLGGDEVLIGDWSEVDGNEWPDRGDEAADADGEPTP</sequence>
<dbReference type="OrthoDB" id="7572760at2"/>
<reference evidence="2" key="1">
    <citation type="journal article" date="2014" name="Int. J. Syst. Evol. Microbiol.">
        <title>Complete genome sequence of Corynebacterium casei LMG S-19264T (=DSM 44701T), isolated from a smear-ripened cheese.</title>
        <authorList>
            <consortium name="US DOE Joint Genome Institute (JGI-PGF)"/>
            <person name="Walter F."/>
            <person name="Albersmeier A."/>
            <person name="Kalinowski J."/>
            <person name="Ruckert C."/>
        </authorList>
    </citation>
    <scope>NUCLEOTIDE SEQUENCE</scope>
    <source>
        <strain evidence="2">CGMCC 1.15360</strain>
    </source>
</reference>
<dbReference type="RefSeq" id="WP_066777076.1">
    <property type="nucleotide sequence ID" value="NZ_BMIP01000005.1"/>
</dbReference>
<keyword evidence="3" id="KW-1185">Reference proteome</keyword>
<evidence type="ECO:0000256" key="1">
    <source>
        <dbReference type="SAM" id="MobiDB-lite"/>
    </source>
</evidence>
<evidence type="ECO:0000313" key="3">
    <source>
        <dbReference type="Proteomes" id="UP000612349"/>
    </source>
</evidence>
<evidence type="ECO:0000313" key="2">
    <source>
        <dbReference type="EMBL" id="GGD73990.1"/>
    </source>
</evidence>
<dbReference type="EMBL" id="BMIP01000005">
    <property type="protein sequence ID" value="GGD73990.1"/>
    <property type="molecule type" value="Genomic_DNA"/>
</dbReference>
<proteinExistence type="predicted"/>
<accession>A0A916Z398</accession>